<dbReference type="EMBL" id="JAUSVF010000005">
    <property type="protein sequence ID" value="MDQ0323881.1"/>
    <property type="molecule type" value="Genomic_DNA"/>
</dbReference>
<comment type="subcellular location">
    <subcellularLocation>
        <location evidence="1">Periplasm</location>
    </subcellularLocation>
</comment>
<keyword evidence="6" id="KW-1185">Reference proteome</keyword>
<keyword evidence="2" id="KW-0732">Signal</keyword>
<accession>A0ABU0C035</accession>
<dbReference type="PANTHER" id="PTHR35936:SF38">
    <property type="entry name" value="GLUTAMINE-BINDING PERIPLASMIC PROTEIN"/>
    <property type="match status" value="1"/>
</dbReference>
<evidence type="ECO:0000313" key="6">
    <source>
        <dbReference type="Proteomes" id="UP001230207"/>
    </source>
</evidence>
<dbReference type="RefSeq" id="WP_307236897.1">
    <property type="nucleotide sequence ID" value="NZ_JAUSVF010000005.1"/>
</dbReference>
<feature type="domain" description="Ionotropic glutamate receptor C-terminal" evidence="4">
    <location>
        <begin position="38"/>
        <end position="254"/>
    </location>
</feature>
<dbReference type="PANTHER" id="PTHR35936">
    <property type="entry name" value="MEMBRANE-BOUND LYTIC MUREIN TRANSGLYCOSYLASE F"/>
    <property type="match status" value="1"/>
</dbReference>
<dbReference type="InterPro" id="IPR001638">
    <property type="entry name" value="Solute-binding_3/MltF_N"/>
</dbReference>
<evidence type="ECO:0000259" key="3">
    <source>
        <dbReference type="SMART" id="SM00062"/>
    </source>
</evidence>
<dbReference type="Pfam" id="PF00497">
    <property type="entry name" value="SBP_bac_3"/>
    <property type="match status" value="1"/>
</dbReference>
<evidence type="ECO:0000259" key="4">
    <source>
        <dbReference type="SMART" id="SM00079"/>
    </source>
</evidence>
<dbReference type="CDD" id="cd13624">
    <property type="entry name" value="PBP2_Arg_Lys_His"/>
    <property type="match status" value="1"/>
</dbReference>
<sequence>MEPSFRSHVKQLFGAAAIIVLATVLPASVAWSEDAKELLFATDPTYPPFEFTKNGVLTGFDIDLVEAIAKAEGFKVKFENVPFDGIIPALKAGTYDAAVAAMVATEERAKSIDFSDPYFKTGLVIIVGSADNTILGEKDLADKRIAVEVGSVGAAKAAKVPGAQVSTFNGSPPTFIELSNGNVDAVIADGASSNYAVATGAVKGVKILPDPLSTDDYAIGFPKDSENADLVNDGLKKVMANGEYTRIYKQWFGVEPPKN</sequence>
<comment type="caution">
    <text evidence="5">The sequence shown here is derived from an EMBL/GenBank/DDBJ whole genome shotgun (WGS) entry which is preliminary data.</text>
</comment>
<evidence type="ECO:0000256" key="1">
    <source>
        <dbReference type="ARBA" id="ARBA00004418"/>
    </source>
</evidence>
<dbReference type="Gene3D" id="3.40.190.10">
    <property type="entry name" value="Periplasmic binding protein-like II"/>
    <property type="match status" value="2"/>
</dbReference>
<dbReference type="SMART" id="SM00079">
    <property type="entry name" value="PBPe"/>
    <property type="match status" value="1"/>
</dbReference>
<feature type="domain" description="Solute-binding protein family 3/N-terminal" evidence="3">
    <location>
        <begin position="37"/>
        <end position="255"/>
    </location>
</feature>
<dbReference type="SUPFAM" id="SSF53850">
    <property type="entry name" value="Periplasmic binding protein-like II"/>
    <property type="match status" value="1"/>
</dbReference>
<evidence type="ECO:0000256" key="2">
    <source>
        <dbReference type="ARBA" id="ARBA00022729"/>
    </source>
</evidence>
<dbReference type="SMART" id="SM00062">
    <property type="entry name" value="PBPb"/>
    <property type="match status" value="1"/>
</dbReference>
<protein>
    <submittedName>
        <fullName evidence="5">Arginine/lysine/histidine/glutamine transport system substrate-binding/permease protein</fullName>
    </submittedName>
</protein>
<evidence type="ECO:0000313" key="5">
    <source>
        <dbReference type="EMBL" id="MDQ0323881.1"/>
    </source>
</evidence>
<name>A0ABU0C035_9HYPH</name>
<dbReference type="InterPro" id="IPR001320">
    <property type="entry name" value="Iontro_rcpt_C"/>
</dbReference>
<gene>
    <name evidence="5" type="ORF">QO002_006088</name>
</gene>
<organism evidence="5 6">
    <name type="scientific">Pararhizobium capsulatum DSM 1112</name>
    <dbReference type="NCBI Taxonomy" id="1121113"/>
    <lineage>
        <taxon>Bacteria</taxon>
        <taxon>Pseudomonadati</taxon>
        <taxon>Pseudomonadota</taxon>
        <taxon>Alphaproteobacteria</taxon>
        <taxon>Hyphomicrobiales</taxon>
        <taxon>Rhizobiaceae</taxon>
        <taxon>Rhizobium/Agrobacterium group</taxon>
        <taxon>Pararhizobium</taxon>
    </lineage>
</organism>
<reference evidence="5 6" key="1">
    <citation type="submission" date="2023-07" db="EMBL/GenBank/DDBJ databases">
        <title>Genomic Encyclopedia of Type Strains, Phase IV (KMG-IV): sequencing the most valuable type-strain genomes for metagenomic binning, comparative biology and taxonomic classification.</title>
        <authorList>
            <person name="Goeker M."/>
        </authorList>
    </citation>
    <scope>NUCLEOTIDE SEQUENCE [LARGE SCALE GENOMIC DNA]</scope>
    <source>
        <strain evidence="5 6">DSM 1112</strain>
    </source>
</reference>
<proteinExistence type="predicted"/>
<dbReference type="Proteomes" id="UP001230207">
    <property type="component" value="Unassembled WGS sequence"/>
</dbReference>